<evidence type="ECO:0000313" key="3">
    <source>
        <dbReference type="Proteomes" id="UP000182945"/>
    </source>
</evidence>
<evidence type="ECO:0000256" key="1">
    <source>
        <dbReference type="SAM" id="SignalP"/>
    </source>
</evidence>
<keyword evidence="1" id="KW-0732">Signal</keyword>
<feature type="signal peptide" evidence="1">
    <location>
        <begin position="1"/>
        <end position="22"/>
    </location>
</feature>
<accession>A0AAC9IZ74</accession>
<dbReference type="KEGG" id="vhl:BME96_08945"/>
<proteinExistence type="predicted"/>
<dbReference type="AlphaFoldDB" id="A0AAC9IZ74"/>
<dbReference type="RefSeq" id="WP_071648911.1">
    <property type="nucleotide sequence ID" value="NZ_CP017962.1"/>
</dbReference>
<protein>
    <recommendedName>
        <fullName evidence="4">Lipoprotein</fullName>
    </recommendedName>
</protein>
<organism evidence="2 3">
    <name type="scientific">Virgibacillus halodenitrificans</name>
    <name type="common">Bacillus halodenitrificans</name>
    <dbReference type="NCBI Taxonomy" id="1482"/>
    <lineage>
        <taxon>Bacteria</taxon>
        <taxon>Bacillati</taxon>
        <taxon>Bacillota</taxon>
        <taxon>Bacilli</taxon>
        <taxon>Bacillales</taxon>
        <taxon>Bacillaceae</taxon>
        <taxon>Virgibacillus</taxon>
    </lineage>
</organism>
<dbReference type="Proteomes" id="UP000182945">
    <property type="component" value="Chromosome"/>
</dbReference>
<reference evidence="2 3" key="1">
    <citation type="submission" date="2016-11" db="EMBL/GenBank/DDBJ databases">
        <title>Complete genome sequencing of Virgibacillus halodenitrificans PDB-F2.</title>
        <authorList>
            <person name="Sun Z."/>
            <person name="Zhou Y."/>
            <person name="Li H."/>
        </authorList>
    </citation>
    <scope>NUCLEOTIDE SEQUENCE [LARGE SCALE GENOMIC DNA]</scope>
    <source>
        <strain evidence="2 3">PDB-F2</strain>
    </source>
</reference>
<name>A0AAC9IZ74_VIRHA</name>
<feature type="chain" id="PRO_5041956394" description="Lipoprotein" evidence="1">
    <location>
        <begin position="23"/>
        <end position="134"/>
    </location>
</feature>
<dbReference type="PROSITE" id="PS51257">
    <property type="entry name" value="PROKAR_LIPOPROTEIN"/>
    <property type="match status" value="1"/>
</dbReference>
<dbReference type="GeneID" id="71514518"/>
<evidence type="ECO:0008006" key="4">
    <source>
        <dbReference type="Google" id="ProtNLM"/>
    </source>
</evidence>
<evidence type="ECO:0000313" key="2">
    <source>
        <dbReference type="EMBL" id="APC48287.1"/>
    </source>
</evidence>
<gene>
    <name evidence="2" type="ORF">BME96_08945</name>
</gene>
<dbReference type="EMBL" id="CP017962">
    <property type="protein sequence ID" value="APC48287.1"/>
    <property type="molecule type" value="Genomic_DNA"/>
</dbReference>
<sequence length="134" mass="15394">MKKVLFVLLTLLVLAACGESNAYHDEIRTSFAKDTESIRDIVIKAIEEERDPTEKEQGKIDNYILNYDKNLDSEHEVHAYLLTRYLIDNQSTSMLPSEIENTINYADNIQITLEGGFEAYREANKEEETSKTSQ</sequence>